<sequence>MKNIWTQHLERSNNNDRDQENTFSHMLHSLVRTENEDYLQTSGAETRDSRDETKEPAFSPADTEICTWMAESHKGYELGMDSLEKDSVRLIMAEDGRLFLRYDVAGEIPFEMAVKSEDEAMDIIEEDNSTTEQLYPDKPELKWIKIS</sequence>
<dbReference type="EMBL" id="AZAJ01000001">
    <property type="protein sequence ID" value="ETA67238.1"/>
    <property type="molecule type" value="Genomic_DNA"/>
</dbReference>
<dbReference type="Proteomes" id="UP000019483">
    <property type="component" value="Unassembled WGS sequence"/>
</dbReference>
<dbReference type="AlphaFoldDB" id="W9DPN6"/>
<comment type="caution">
    <text evidence="2">The sequence shown here is derived from an EMBL/GenBank/DDBJ whole genome shotgun (WGS) entry which is preliminary data.</text>
</comment>
<evidence type="ECO:0000256" key="1">
    <source>
        <dbReference type="SAM" id="MobiDB-lite"/>
    </source>
</evidence>
<organism evidence="2 3">
    <name type="scientific">Methanolobus tindarius DSM 2278</name>
    <dbReference type="NCBI Taxonomy" id="1090322"/>
    <lineage>
        <taxon>Archaea</taxon>
        <taxon>Methanobacteriati</taxon>
        <taxon>Methanobacteriota</taxon>
        <taxon>Stenosarchaea group</taxon>
        <taxon>Methanomicrobia</taxon>
        <taxon>Methanosarcinales</taxon>
        <taxon>Methanosarcinaceae</taxon>
        <taxon>Methanolobus</taxon>
    </lineage>
</organism>
<name>W9DPN6_METTI</name>
<feature type="compositionally biased region" description="Basic and acidic residues" evidence="1">
    <location>
        <begin position="8"/>
        <end position="20"/>
    </location>
</feature>
<protein>
    <submittedName>
        <fullName evidence="2">Uncharacterized protein</fullName>
    </submittedName>
</protein>
<feature type="region of interest" description="Disordered" evidence="1">
    <location>
        <begin position="34"/>
        <end position="58"/>
    </location>
</feature>
<dbReference type="RefSeq" id="WP_023844374.1">
    <property type="nucleotide sequence ID" value="NZ_AZAJ01000001.1"/>
</dbReference>
<gene>
    <name evidence="2" type="ORF">MettiDRAFT_0653</name>
</gene>
<feature type="region of interest" description="Disordered" evidence="1">
    <location>
        <begin position="1"/>
        <end position="20"/>
    </location>
</feature>
<evidence type="ECO:0000313" key="2">
    <source>
        <dbReference type="EMBL" id="ETA67238.1"/>
    </source>
</evidence>
<proteinExistence type="predicted"/>
<dbReference type="OrthoDB" id="125660at2157"/>
<feature type="compositionally biased region" description="Basic and acidic residues" evidence="1">
    <location>
        <begin position="45"/>
        <end position="55"/>
    </location>
</feature>
<keyword evidence="3" id="KW-1185">Reference proteome</keyword>
<dbReference type="STRING" id="1090322.MettiDRAFT_0653"/>
<reference evidence="2 3" key="1">
    <citation type="submission" date="2013-08" db="EMBL/GenBank/DDBJ databases">
        <authorList>
            <consortium name="DOE Joint Genome Institute"/>
            <person name="Eisen J."/>
            <person name="Huntemann M."/>
            <person name="Han J."/>
            <person name="Chen A."/>
            <person name="Kyrpides N."/>
            <person name="Mavromatis K."/>
            <person name="Markowitz V."/>
            <person name="Palaniappan K."/>
            <person name="Ivanova N."/>
            <person name="Schaumberg A."/>
            <person name="Pati A."/>
            <person name="Liolios K."/>
            <person name="Nordberg H.P."/>
            <person name="Cantor M.N."/>
            <person name="Hua S.X."/>
            <person name="Woyke T."/>
        </authorList>
    </citation>
    <scope>NUCLEOTIDE SEQUENCE [LARGE SCALE GENOMIC DNA]</scope>
    <source>
        <strain evidence="2 3">DSM 2278</strain>
    </source>
</reference>
<evidence type="ECO:0000313" key="3">
    <source>
        <dbReference type="Proteomes" id="UP000019483"/>
    </source>
</evidence>
<accession>W9DPN6</accession>